<accession>A0AA39FH34</accession>
<keyword evidence="1" id="KW-0732">Signal</keyword>
<evidence type="ECO:0000256" key="1">
    <source>
        <dbReference type="ARBA" id="ARBA00022729"/>
    </source>
</evidence>
<keyword evidence="4" id="KW-1185">Reference proteome</keyword>
<evidence type="ECO:0000259" key="2">
    <source>
        <dbReference type="Pfam" id="PF01347"/>
    </source>
</evidence>
<dbReference type="EMBL" id="JAQQBS010000582">
    <property type="protein sequence ID" value="KAK0169370.1"/>
    <property type="molecule type" value="Genomic_DNA"/>
</dbReference>
<organism evidence="3 4">
    <name type="scientific">Microctonus aethiopoides</name>
    <dbReference type="NCBI Taxonomy" id="144406"/>
    <lineage>
        <taxon>Eukaryota</taxon>
        <taxon>Metazoa</taxon>
        <taxon>Ecdysozoa</taxon>
        <taxon>Arthropoda</taxon>
        <taxon>Hexapoda</taxon>
        <taxon>Insecta</taxon>
        <taxon>Pterygota</taxon>
        <taxon>Neoptera</taxon>
        <taxon>Endopterygota</taxon>
        <taxon>Hymenoptera</taxon>
        <taxon>Apocrita</taxon>
        <taxon>Ichneumonoidea</taxon>
        <taxon>Braconidae</taxon>
        <taxon>Euphorinae</taxon>
        <taxon>Microctonus</taxon>
    </lineage>
</organism>
<dbReference type="SUPFAM" id="SSF56968">
    <property type="entry name" value="Lipovitellin-phosvitin complex, beta-sheet shell regions"/>
    <property type="match status" value="1"/>
</dbReference>
<reference evidence="3" key="2">
    <citation type="submission" date="2023-03" db="EMBL/GenBank/DDBJ databases">
        <authorList>
            <person name="Inwood S.N."/>
            <person name="Skelly J.G."/>
            <person name="Guhlin J."/>
            <person name="Harrop T.W.R."/>
            <person name="Goldson S.G."/>
            <person name="Dearden P.K."/>
        </authorList>
    </citation>
    <scope>NUCLEOTIDE SEQUENCE</scope>
    <source>
        <strain evidence="3">Irish</strain>
        <tissue evidence="3">Whole body</tissue>
    </source>
</reference>
<proteinExistence type="predicted"/>
<dbReference type="InterPro" id="IPR015816">
    <property type="entry name" value="Vitellinogen_b-sht_N"/>
</dbReference>
<protein>
    <recommendedName>
        <fullName evidence="2">Vitellogenin domain-containing protein</fullName>
    </recommendedName>
</protein>
<dbReference type="Pfam" id="PF01347">
    <property type="entry name" value="Vitellogenin_N"/>
    <property type="match status" value="1"/>
</dbReference>
<dbReference type="Gene3D" id="2.30.230.10">
    <property type="entry name" value="Lipovitellin, beta-sheet shell regions, chain A"/>
    <property type="match status" value="1"/>
</dbReference>
<name>A0AA39FH34_9HYME</name>
<reference evidence="3" key="1">
    <citation type="journal article" date="2023" name="bioRxiv">
        <title>Scaffold-level genome assemblies of two parasitoid biocontrol wasps reveal the parthenogenesis mechanism and an associated novel virus.</title>
        <authorList>
            <person name="Inwood S."/>
            <person name="Skelly J."/>
            <person name="Guhlin J."/>
            <person name="Harrop T."/>
            <person name="Goldson S."/>
            <person name="Dearden P."/>
        </authorList>
    </citation>
    <scope>NUCLEOTIDE SEQUENCE</scope>
    <source>
        <strain evidence="3">Irish</strain>
        <tissue evidence="3">Whole body</tissue>
    </source>
</reference>
<dbReference type="Proteomes" id="UP001168990">
    <property type="component" value="Unassembled WGS sequence"/>
</dbReference>
<dbReference type="AlphaFoldDB" id="A0AA39FH34"/>
<sequence>MKAPSLIPFVVGLIGYESCIKDSPDVWKYGPEYTFNVGVNSSILVHGKGDFLCSNVTIFLKCRPFNSKSSDERTDGLQCYVKDANITNYEVIMNVKPSKIVQDKPKSPFEIGNRKFEIIYDKKKIKEFRVEPKISSWHLNMIRAIANQLNIGFDRFDKGGERFALVEDVGPEDSTIGICETKFEVSKQLTDKVKHWNNSKCENKMHLETYAYGKNNPMIAIDKIRDTNKCLPSTPYVFGADEVKKDKLSLINIKMTSSLTSFLIGPLSFQSQTRNIATENMNNGTILRPSEETITLILQTIQPAESELEPIKNPGLTTITANAPVNLI</sequence>
<feature type="domain" description="Vitellogenin" evidence="2">
    <location>
        <begin position="75"/>
        <end position="241"/>
    </location>
</feature>
<dbReference type="GO" id="GO:0005319">
    <property type="term" value="F:lipid transporter activity"/>
    <property type="evidence" value="ECO:0007669"/>
    <property type="project" value="InterPro"/>
</dbReference>
<evidence type="ECO:0000313" key="4">
    <source>
        <dbReference type="Proteomes" id="UP001168990"/>
    </source>
</evidence>
<gene>
    <name evidence="3" type="ORF">PV328_012136</name>
</gene>
<dbReference type="InterPro" id="IPR001747">
    <property type="entry name" value="Vitellogenin_N"/>
</dbReference>
<dbReference type="InterPro" id="IPR015819">
    <property type="entry name" value="Lipid_transp_b-sht_shell"/>
</dbReference>
<evidence type="ECO:0000313" key="3">
    <source>
        <dbReference type="EMBL" id="KAK0169370.1"/>
    </source>
</evidence>
<comment type="caution">
    <text evidence="3">The sequence shown here is derived from an EMBL/GenBank/DDBJ whole genome shotgun (WGS) entry which is preliminary data.</text>
</comment>